<dbReference type="InterPro" id="IPR017969">
    <property type="entry name" value="Heavy-metal-associated_CS"/>
</dbReference>
<dbReference type="InterPro" id="IPR001802">
    <property type="entry name" value="MerP/CopZ"/>
</dbReference>
<dbReference type="CDD" id="cd00371">
    <property type="entry name" value="HMA"/>
    <property type="match status" value="2"/>
</dbReference>
<dbReference type="InterPro" id="IPR006121">
    <property type="entry name" value="HMA_dom"/>
</dbReference>
<accession>X1VML9</accession>
<dbReference type="GO" id="GO:0005507">
    <property type="term" value="F:copper ion binding"/>
    <property type="evidence" value="ECO:0007669"/>
    <property type="project" value="InterPro"/>
</dbReference>
<name>X1VML9_9ZZZZ</name>
<keyword evidence="2" id="KW-0186">Copper</keyword>
<sequence length="118" mass="12594">MWQTVGRLMTQKSKSNKSERVHIHITGMTCTTCAATIEKGLAETPGVEQANVSFASEKAIVEYDPSKVDLTKIKDTISQIGYKIATKKSIFPVGGMTCASCVARVEEALSSVPGVISA</sequence>
<dbReference type="PROSITE" id="PS50846">
    <property type="entry name" value="HMA_2"/>
    <property type="match status" value="2"/>
</dbReference>
<dbReference type="NCBIfam" id="TIGR00003">
    <property type="entry name" value="copper ion binding protein"/>
    <property type="match status" value="1"/>
</dbReference>
<dbReference type="InterPro" id="IPR036163">
    <property type="entry name" value="HMA_dom_sf"/>
</dbReference>
<dbReference type="PRINTS" id="PR00946">
    <property type="entry name" value="HGSCAVENGER"/>
</dbReference>
<protein>
    <recommendedName>
        <fullName evidence="3">HMA domain-containing protein</fullName>
    </recommendedName>
</protein>
<dbReference type="EMBL" id="BARW01040336">
    <property type="protein sequence ID" value="GAJ17326.1"/>
    <property type="molecule type" value="Genomic_DNA"/>
</dbReference>
<dbReference type="FunFam" id="3.30.70.100:FF:000005">
    <property type="entry name" value="Copper-exporting P-type ATPase A"/>
    <property type="match status" value="1"/>
</dbReference>
<dbReference type="PANTHER" id="PTHR46594:SF4">
    <property type="entry name" value="P-TYPE CATION-TRANSPORTING ATPASE"/>
    <property type="match status" value="1"/>
</dbReference>
<dbReference type="PROSITE" id="PS01047">
    <property type="entry name" value="HMA_1"/>
    <property type="match status" value="1"/>
</dbReference>
<reference evidence="4" key="1">
    <citation type="journal article" date="2014" name="Front. Microbiol.">
        <title>High frequency of phylogenetically diverse reductive dehalogenase-homologous genes in deep subseafloor sedimentary metagenomes.</title>
        <authorList>
            <person name="Kawai M."/>
            <person name="Futagami T."/>
            <person name="Toyoda A."/>
            <person name="Takaki Y."/>
            <person name="Nishi S."/>
            <person name="Hori S."/>
            <person name="Arai W."/>
            <person name="Tsubouchi T."/>
            <person name="Morono Y."/>
            <person name="Uchiyama I."/>
            <person name="Ito T."/>
            <person name="Fujiyama A."/>
            <person name="Inagaki F."/>
            <person name="Takami H."/>
        </authorList>
    </citation>
    <scope>NUCLEOTIDE SEQUENCE</scope>
    <source>
        <strain evidence="4">Expedition CK06-06</strain>
    </source>
</reference>
<dbReference type="SUPFAM" id="SSF55008">
    <property type="entry name" value="HMA, heavy metal-associated domain"/>
    <property type="match status" value="2"/>
</dbReference>
<comment type="caution">
    <text evidence="4">The sequence shown here is derived from an EMBL/GenBank/DDBJ whole genome shotgun (WGS) entry which is preliminary data.</text>
</comment>
<evidence type="ECO:0000256" key="2">
    <source>
        <dbReference type="ARBA" id="ARBA00023008"/>
    </source>
</evidence>
<evidence type="ECO:0000313" key="4">
    <source>
        <dbReference type="EMBL" id="GAJ17326.1"/>
    </source>
</evidence>
<dbReference type="Gene3D" id="3.30.70.100">
    <property type="match status" value="2"/>
</dbReference>
<evidence type="ECO:0000256" key="1">
    <source>
        <dbReference type="ARBA" id="ARBA00022723"/>
    </source>
</evidence>
<evidence type="ECO:0000259" key="3">
    <source>
        <dbReference type="PROSITE" id="PS50846"/>
    </source>
</evidence>
<organism evidence="4">
    <name type="scientific">marine sediment metagenome</name>
    <dbReference type="NCBI Taxonomy" id="412755"/>
    <lineage>
        <taxon>unclassified sequences</taxon>
        <taxon>metagenomes</taxon>
        <taxon>ecological metagenomes</taxon>
    </lineage>
</organism>
<dbReference type="AlphaFoldDB" id="X1VML9"/>
<feature type="domain" description="HMA" evidence="3">
    <location>
        <begin position="19"/>
        <end position="85"/>
    </location>
</feature>
<dbReference type="InterPro" id="IPR006122">
    <property type="entry name" value="HMA_Cu_ion-bd"/>
</dbReference>
<gene>
    <name evidence="4" type="ORF">S12H4_61002</name>
</gene>
<dbReference type="Pfam" id="PF00403">
    <property type="entry name" value="HMA"/>
    <property type="match status" value="2"/>
</dbReference>
<feature type="domain" description="HMA" evidence="3">
    <location>
        <begin position="87"/>
        <end position="118"/>
    </location>
</feature>
<keyword evidence="1" id="KW-0479">Metal-binding</keyword>
<dbReference type="PANTHER" id="PTHR46594">
    <property type="entry name" value="P-TYPE CATION-TRANSPORTING ATPASE"/>
    <property type="match status" value="1"/>
</dbReference>
<proteinExistence type="predicted"/>
<feature type="non-terminal residue" evidence="4">
    <location>
        <position position="118"/>
    </location>
</feature>